<accession>A0ABX1EEB4</accession>
<dbReference type="Gene3D" id="2.60.120.10">
    <property type="entry name" value="Jelly Rolls"/>
    <property type="match status" value="2"/>
</dbReference>
<dbReference type="InterPro" id="IPR013096">
    <property type="entry name" value="Cupin_2"/>
</dbReference>
<proteinExistence type="predicted"/>
<dbReference type="PANTHER" id="PTHR36440">
    <property type="entry name" value="PUTATIVE (AFU_ORTHOLOGUE AFUA_8G07350)-RELATED"/>
    <property type="match status" value="1"/>
</dbReference>
<reference evidence="2 3" key="1">
    <citation type="submission" date="2020-03" db="EMBL/GenBank/DDBJ databases">
        <title>Roseomonas selenitidurans sp. nov. isolated from urban soil.</title>
        <authorList>
            <person name="Liu H."/>
        </authorList>
    </citation>
    <scope>NUCLEOTIDE SEQUENCE [LARGE SCALE GENOMIC DNA]</scope>
    <source>
        <strain evidence="2 3">BU-1</strain>
    </source>
</reference>
<dbReference type="Pfam" id="PF07883">
    <property type="entry name" value="Cupin_2"/>
    <property type="match status" value="1"/>
</dbReference>
<feature type="domain" description="Cupin type-2" evidence="1">
    <location>
        <begin position="156"/>
        <end position="224"/>
    </location>
</feature>
<dbReference type="InterPro" id="IPR053146">
    <property type="entry name" value="QDO-like"/>
</dbReference>
<keyword evidence="3" id="KW-1185">Reference proteome</keyword>
<organism evidence="2 3">
    <name type="scientific">Falsiroseomonas selenitidurans</name>
    <dbReference type="NCBI Taxonomy" id="2716335"/>
    <lineage>
        <taxon>Bacteria</taxon>
        <taxon>Pseudomonadati</taxon>
        <taxon>Pseudomonadota</taxon>
        <taxon>Alphaproteobacteria</taxon>
        <taxon>Acetobacterales</taxon>
        <taxon>Roseomonadaceae</taxon>
        <taxon>Falsiroseomonas</taxon>
    </lineage>
</organism>
<dbReference type="RefSeq" id="WP_168034594.1">
    <property type="nucleotide sequence ID" value="NZ_JAAVNE010000057.1"/>
</dbReference>
<name>A0ABX1EEB4_9PROT</name>
<gene>
    <name evidence="2" type="ORF">HEQ75_23660</name>
</gene>
<dbReference type="SUPFAM" id="SSF51182">
    <property type="entry name" value="RmlC-like cupins"/>
    <property type="match status" value="2"/>
</dbReference>
<sequence length="285" mass="28729">MAGIQIRHGQPGSAAEPWVAIAPADLAGRAALLRVTLAAGEEIAPRRCVGGEVGLYLAAGGLAVATGAGEAELEAGDLAILGPETSFSVRAGAPGATLLMMPVPGTAGVLPTQAVEPGGAMALVPASGGTPTVLAGDLYIVKRRAAETGRRLGLLHFAIPPGGGPIPHVHHMEDEAFYVLDGTLSLYADGLRTHAGAGSLIFLPRGLPHGFHNLTQAPAAMLCLLSPGGGEQFFVEAGRPPGVEGATGKPDPAEIARILAVADRYGVAMRPDIADPYLPPPGATP</sequence>
<dbReference type="EMBL" id="JAAVNE010000057">
    <property type="protein sequence ID" value="NKC33877.1"/>
    <property type="molecule type" value="Genomic_DNA"/>
</dbReference>
<protein>
    <submittedName>
        <fullName evidence="2">Cupin domain-containing protein</fullName>
    </submittedName>
</protein>
<evidence type="ECO:0000259" key="1">
    <source>
        <dbReference type="Pfam" id="PF07883"/>
    </source>
</evidence>
<dbReference type="InterPro" id="IPR014710">
    <property type="entry name" value="RmlC-like_jellyroll"/>
</dbReference>
<dbReference type="PANTHER" id="PTHR36440:SF1">
    <property type="entry name" value="PUTATIVE (AFU_ORTHOLOGUE AFUA_8G07350)-RELATED"/>
    <property type="match status" value="1"/>
</dbReference>
<comment type="caution">
    <text evidence="2">The sequence shown here is derived from an EMBL/GenBank/DDBJ whole genome shotgun (WGS) entry which is preliminary data.</text>
</comment>
<evidence type="ECO:0000313" key="3">
    <source>
        <dbReference type="Proteomes" id="UP000787635"/>
    </source>
</evidence>
<dbReference type="Proteomes" id="UP000787635">
    <property type="component" value="Unassembled WGS sequence"/>
</dbReference>
<evidence type="ECO:0000313" key="2">
    <source>
        <dbReference type="EMBL" id="NKC33877.1"/>
    </source>
</evidence>
<dbReference type="InterPro" id="IPR011051">
    <property type="entry name" value="RmlC_Cupin_sf"/>
</dbReference>